<keyword evidence="2" id="KW-0436">Ligase</keyword>
<dbReference type="InterPro" id="IPR045851">
    <property type="entry name" value="AMP-bd_C_sf"/>
</dbReference>
<feature type="region of interest" description="Disordered" evidence="3">
    <location>
        <begin position="390"/>
        <end position="434"/>
    </location>
</feature>
<dbReference type="PANTHER" id="PTHR43201">
    <property type="entry name" value="ACYL-COA SYNTHETASE"/>
    <property type="match status" value="1"/>
</dbReference>
<dbReference type="Proteomes" id="UP001600888">
    <property type="component" value="Unassembled WGS sequence"/>
</dbReference>
<evidence type="ECO:0000256" key="1">
    <source>
        <dbReference type="ARBA" id="ARBA00006432"/>
    </source>
</evidence>
<dbReference type="InterPro" id="IPR042099">
    <property type="entry name" value="ANL_N_sf"/>
</dbReference>
<comment type="caution">
    <text evidence="6">The sequence shown here is derived from an EMBL/GenBank/DDBJ whole genome shotgun (WGS) entry which is preliminary data.</text>
</comment>
<gene>
    <name evidence="6" type="ORF">FJTKL_03202</name>
</gene>
<dbReference type="Pfam" id="PF13193">
    <property type="entry name" value="AMP-binding_C"/>
    <property type="match status" value="1"/>
</dbReference>
<sequence length="606" mass="64523">MEYVLLHPRKQNISKSTTMCTNSHILVLPAEREADDSPAVIVPSSNQGGSKQPSSSATSYAQLHRLSCSLQRSLARLGVTTGSKVALILPNSLEFVAAFLAVVRQRAVAALVDPQLKHGEYKQMFGLIGPALVVVAVARTDSPVARAAAELGLPVASCWVEDDEVHLVEERLSTGDGTVTAAPAPSQTSARAFSPHELNAEDPVLLLLTSGTTGPPKAVTLSHTNLLVAMRIIVSAHALSRADRCLIITPLSHIIGVGGSLLTTLFTGGCVVIPPSLSGALWRTCDEFKITWFHAVPTLWRLIVAFPLLPGSVFPPTLRFLRSGGSDMAPDLYARLQGLGPPVLEVYGMTETAPAIFCNRLDPGSGKERKLGHYPIADAVDVMILAPSSVSPVSSEEDEEHCQQGIGGQEDNNRAAASTATSSPPPPAQHDGDPVIRRLTKAPGISGEICVRGKSVTATGYVGNPEANGAAFLRNGFFRTGDLGVLRPDGYLQLAGRIKETINKGGEKVSPAEIEHLALSHEAVAHAACFRVADDMYGEDIGLAVVLHSSATHCKEARLKKHFRQHAALFKVPKVVVFMESIPTNRTAKPMRSLLAEQYAEGLLKI</sequence>
<dbReference type="Pfam" id="PF00501">
    <property type="entry name" value="AMP-binding"/>
    <property type="match status" value="1"/>
</dbReference>
<dbReference type="SUPFAM" id="SSF56801">
    <property type="entry name" value="Acetyl-CoA synthetase-like"/>
    <property type="match status" value="1"/>
</dbReference>
<dbReference type="InterPro" id="IPR000873">
    <property type="entry name" value="AMP-dep_synth/lig_dom"/>
</dbReference>
<feature type="domain" description="AMP-binding enzyme C-terminal" evidence="5">
    <location>
        <begin position="513"/>
        <end position="589"/>
    </location>
</feature>
<comment type="similarity">
    <text evidence="1">Belongs to the ATP-dependent AMP-binding enzyme family.</text>
</comment>
<dbReference type="Gene3D" id="3.40.50.12780">
    <property type="entry name" value="N-terminal domain of ligase-like"/>
    <property type="match status" value="1"/>
</dbReference>
<dbReference type="InterPro" id="IPR025110">
    <property type="entry name" value="AMP-bd_C"/>
</dbReference>
<dbReference type="PROSITE" id="PS00455">
    <property type="entry name" value="AMP_BINDING"/>
    <property type="match status" value="1"/>
</dbReference>
<evidence type="ECO:0000256" key="3">
    <source>
        <dbReference type="SAM" id="MobiDB-lite"/>
    </source>
</evidence>
<keyword evidence="7" id="KW-1185">Reference proteome</keyword>
<reference evidence="6 7" key="1">
    <citation type="submission" date="2024-03" db="EMBL/GenBank/DDBJ databases">
        <title>A high-quality draft genome sequence of Diaporthe vaccinii, a causative agent of upright dieback and viscid rot disease in cranberry plants.</title>
        <authorList>
            <person name="Sarrasin M."/>
            <person name="Lang B.F."/>
            <person name="Burger G."/>
        </authorList>
    </citation>
    <scope>NUCLEOTIDE SEQUENCE [LARGE SCALE GENOMIC DNA]</scope>
    <source>
        <strain evidence="6 7">IS7</strain>
    </source>
</reference>
<dbReference type="Gene3D" id="3.30.300.30">
    <property type="match status" value="1"/>
</dbReference>
<proteinExistence type="inferred from homology"/>
<evidence type="ECO:0000259" key="5">
    <source>
        <dbReference type="Pfam" id="PF13193"/>
    </source>
</evidence>
<protein>
    <recommendedName>
        <fullName evidence="8">Peroxisomal-coenzyme A synthetase</fullName>
    </recommendedName>
</protein>
<dbReference type="PANTHER" id="PTHR43201:SF5">
    <property type="entry name" value="MEDIUM-CHAIN ACYL-COA LIGASE ACSF2, MITOCHONDRIAL"/>
    <property type="match status" value="1"/>
</dbReference>
<evidence type="ECO:0000256" key="2">
    <source>
        <dbReference type="ARBA" id="ARBA00022598"/>
    </source>
</evidence>
<organism evidence="6 7">
    <name type="scientific">Diaporthe vaccinii</name>
    <dbReference type="NCBI Taxonomy" id="105482"/>
    <lineage>
        <taxon>Eukaryota</taxon>
        <taxon>Fungi</taxon>
        <taxon>Dikarya</taxon>
        <taxon>Ascomycota</taxon>
        <taxon>Pezizomycotina</taxon>
        <taxon>Sordariomycetes</taxon>
        <taxon>Sordariomycetidae</taxon>
        <taxon>Diaporthales</taxon>
        <taxon>Diaporthaceae</taxon>
        <taxon>Diaporthe</taxon>
        <taxon>Diaporthe eres species complex</taxon>
    </lineage>
</organism>
<name>A0ABR4DX68_9PEZI</name>
<accession>A0ABR4DX68</accession>
<evidence type="ECO:0008006" key="8">
    <source>
        <dbReference type="Google" id="ProtNLM"/>
    </source>
</evidence>
<dbReference type="EMBL" id="JBAWTH010000156">
    <property type="protein sequence ID" value="KAL2274442.1"/>
    <property type="molecule type" value="Genomic_DNA"/>
</dbReference>
<dbReference type="InterPro" id="IPR020845">
    <property type="entry name" value="AMP-binding_CS"/>
</dbReference>
<evidence type="ECO:0000313" key="7">
    <source>
        <dbReference type="Proteomes" id="UP001600888"/>
    </source>
</evidence>
<evidence type="ECO:0000313" key="6">
    <source>
        <dbReference type="EMBL" id="KAL2274442.1"/>
    </source>
</evidence>
<feature type="domain" description="AMP-dependent synthetase/ligase" evidence="4">
    <location>
        <begin position="55"/>
        <end position="388"/>
    </location>
</feature>
<evidence type="ECO:0000259" key="4">
    <source>
        <dbReference type="Pfam" id="PF00501"/>
    </source>
</evidence>